<accession>A0AAN8VQ49</accession>
<evidence type="ECO:0000313" key="2">
    <source>
        <dbReference type="EMBL" id="KAK6931828.1"/>
    </source>
</evidence>
<comment type="caution">
    <text evidence="2">The sequence shown here is derived from an EMBL/GenBank/DDBJ whole genome shotgun (WGS) entry which is preliminary data.</text>
</comment>
<dbReference type="AlphaFoldDB" id="A0AAN8VQ49"/>
<dbReference type="SUPFAM" id="SSF52540">
    <property type="entry name" value="P-loop containing nucleoside triphosphate hydrolases"/>
    <property type="match status" value="1"/>
</dbReference>
<dbReference type="GO" id="GO:0008017">
    <property type="term" value="F:microtubule binding"/>
    <property type="evidence" value="ECO:0007669"/>
    <property type="project" value="TreeGrafter"/>
</dbReference>
<feature type="domain" description="Dynamin N-terminal" evidence="1">
    <location>
        <begin position="38"/>
        <end position="65"/>
    </location>
</feature>
<sequence>MESLIGLVNRNQRACTVLSDYGDDTNTFSFLWEALPSIVVVGGQISGKSSVLKSIVGRNFLARGSS</sequence>
<dbReference type="Proteomes" id="UP001370490">
    <property type="component" value="Unassembled WGS sequence"/>
</dbReference>
<keyword evidence="3" id="KW-1185">Reference proteome</keyword>
<gene>
    <name evidence="2" type="ORF">RJ641_003621</name>
</gene>
<dbReference type="InterPro" id="IPR027417">
    <property type="entry name" value="P-loop_NTPase"/>
</dbReference>
<dbReference type="GO" id="GO:0005874">
    <property type="term" value="C:microtubule"/>
    <property type="evidence" value="ECO:0007669"/>
    <property type="project" value="TreeGrafter"/>
</dbReference>
<dbReference type="Pfam" id="PF00350">
    <property type="entry name" value="Dynamin_N"/>
    <property type="match status" value="1"/>
</dbReference>
<dbReference type="GO" id="GO:0016020">
    <property type="term" value="C:membrane"/>
    <property type="evidence" value="ECO:0007669"/>
    <property type="project" value="TreeGrafter"/>
</dbReference>
<dbReference type="Gene3D" id="3.40.50.300">
    <property type="entry name" value="P-loop containing nucleotide triphosphate hydrolases"/>
    <property type="match status" value="1"/>
</dbReference>
<proteinExistence type="predicted"/>
<evidence type="ECO:0000313" key="3">
    <source>
        <dbReference type="Proteomes" id="UP001370490"/>
    </source>
</evidence>
<dbReference type="PANTHER" id="PTHR11566">
    <property type="entry name" value="DYNAMIN"/>
    <property type="match status" value="1"/>
</dbReference>
<organism evidence="2 3">
    <name type="scientific">Dillenia turbinata</name>
    <dbReference type="NCBI Taxonomy" id="194707"/>
    <lineage>
        <taxon>Eukaryota</taxon>
        <taxon>Viridiplantae</taxon>
        <taxon>Streptophyta</taxon>
        <taxon>Embryophyta</taxon>
        <taxon>Tracheophyta</taxon>
        <taxon>Spermatophyta</taxon>
        <taxon>Magnoliopsida</taxon>
        <taxon>eudicotyledons</taxon>
        <taxon>Gunneridae</taxon>
        <taxon>Pentapetalae</taxon>
        <taxon>Dilleniales</taxon>
        <taxon>Dilleniaceae</taxon>
        <taxon>Dillenia</taxon>
    </lineage>
</organism>
<dbReference type="GO" id="GO:0005737">
    <property type="term" value="C:cytoplasm"/>
    <property type="evidence" value="ECO:0007669"/>
    <property type="project" value="TreeGrafter"/>
</dbReference>
<reference evidence="2 3" key="1">
    <citation type="submission" date="2023-12" db="EMBL/GenBank/DDBJ databases">
        <title>A high-quality genome assembly for Dillenia turbinata (Dilleniales).</title>
        <authorList>
            <person name="Chanderbali A."/>
        </authorList>
    </citation>
    <scope>NUCLEOTIDE SEQUENCE [LARGE SCALE GENOMIC DNA]</scope>
    <source>
        <strain evidence="2">LSX21</strain>
        <tissue evidence="2">Leaf</tissue>
    </source>
</reference>
<evidence type="ECO:0000259" key="1">
    <source>
        <dbReference type="Pfam" id="PF00350"/>
    </source>
</evidence>
<dbReference type="PRINTS" id="PR00195">
    <property type="entry name" value="DYNAMIN"/>
</dbReference>
<dbReference type="InterPro" id="IPR045063">
    <property type="entry name" value="Dynamin_N"/>
</dbReference>
<dbReference type="GO" id="GO:0003924">
    <property type="term" value="F:GTPase activity"/>
    <property type="evidence" value="ECO:0007669"/>
    <property type="project" value="TreeGrafter"/>
</dbReference>
<name>A0AAN8VQ49_9MAGN</name>
<dbReference type="EMBL" id="JBAMMX010000011">
    <property type="protein sequence ID" value="KAK6931828.1"/>
    <property type="molecule type" value="Genomic_DNA"/>
</dbReference>
<dbReference type="InterPro" id="IPR022812">
    <property type="entry name" value="Dynamin"/>
</dbReference>
<protein>
    <submittedName>
        <fullName evidence="2">Dynamin, N-terminal</fullName>
    </submittedName>
</protein>
<dbReference type="PANTHER" id="PTHR11566:SF223">
    <property type="entry name" value="PROTEIN 1C, PUTATIVE, EXPRESSED-RELATED"/>
    <property type="match status" value="1"/>
</dbReference>